<organism evidence="2 3">
    <name type="scientific">Solanum commersonii</name>
    <name type="common">Commerson's wild potato</name>
    <name type="synonym">Commerson's nightshade</name>
    <dbReference type="NCBI Taxonomy" id="4109"/>
    <lineage>
        <taxon>Eukaryota</taxon>
        <taxon>Viridiplantae</taxon>
        <taxon>Streptophyta</taxon>
        <taxon>Embryophyta</taxon>
        <taxon>Tracheophyta</taxon>
        <taxon>Spermatophyta</taxon>
        <taxon>Magnoliopsida</taxon>
        <taxon>eudicotyledons</taxon>
        <taxon>Gunneridae</taxon>
        <taxon>Pentapetalae</taxon>
        <taxon>asterids</taxon>
        <taxon>lamiids</taxon>
        <taxon>Solanales</taxon>
        <taxon>Solanaceae</taxon>
        <taxon>Solanoideae</taxon>
        <taxon>Solaneae</taxon>
        <taxon>Solanum</taxon>
    </lineage>
</organism>
<dbReference type="EMBL" id="JACXVP010000010">
    <property type="protein sequence ID" value="KAG5580065.1"/>
    <property type="molecule type" value="Genomic_DNA"/>
</dbReference>
<gene>
    <name evidence="2" type="ORF">H5410_050692</name>
</gene>
<reference evidence="2 3" key="1">
    <citation type="submission" date="2020-09" db="EMBL/GenBank/DDBJ databases">
        <title>De no assembly of potato wild relative species, Solanum commersonii.</title>
        <authorList>
            <person name="Cho K."/>
        </authorList>
    </citation>
    <scope>NUCLEOTIDE SEQUENCE [LARGE SCALE GENOMIC DNA]</scope>
    <source>
        <strain evidence="2">LZ3.2</strain>
        <tissue evidence="2">Leaf</tissue>
    </source>
</reference>
<keyword evidence="3" id="KW-1185">Reference proteome</keyword>
<feature type="region of interest" description="Disordered" evidence="1">
    <location>
        <begin position="70"/>
        <end position="144"/>
    </location>
</feature>
<protein>
    <submittedName>
        <fullName evidence="2">Uncharacterized protein</fullName>
    </submittedName>
</protein>
<feature type="compositionally biased region" description="Low complexity" evidence="1">
    <location>
        <begin position="119"/>
        <end position="133"/>
    </location>
</feature>
<proteinExistence type="predicted"/>
<feature type="compositionally biased region" description="Polar residues" evidence="1">
    <location>
        <begin position="85"/>
        <end position="95"/>
    </location>
</feature>
<accession>A0A9J5WW61</accession>
<evidence type="ECO:0000313" key="2">
    <source>
        <dbReference type="EMBL" id="KAG5580065.1"/>
    </source>
</evidence>
<name>A0A9J5WW61_SOLCO</name>
<dbReference type="Proteomes" id="UP000824120">
    <property type="component" value="Chromosome 10"/>
</dbReference>
<evidence type="ECO:0000256" key="1">
    <source>
        <dbReference type="SAM" id="MobiDB-lite"/>
    </source>
</evidence>
<sequence>MIQPNFKSILAQSKFGGSRPNLLVTPQIFRSVNEGQAKAAPNLERLPQTPWPSPRLVVMTTDHGRIYGVSLVEGEGPPSVLDTASPFTRGTTSRGPLTAREGGRGAPLDFRKLGDVRVATASNTTGSTTARGALSRSVNVGRGP</sequence>
<comment type="caution">
    <text evidence="2">The sequence shown here is derived from an EMBL/GenBank/DDBJ whole genome shotgun (WGS) entry which is preliminary data.</text>
</comment>
<evidence type="ECO:0000313" key="3">
    <source>
        <dbReference type="Proteomes" id="UP000824120"/>
    </source>
</evidence>
<dbReference type="AlphaFoldDB" id="A0A9J5WW61"/>